<evidence type="ECO:0000256" key="3">
    <source>
        <dbReference type="ARBA" id="ARBA00023125"/>
    </source>
</evidence>
<evidence type="ECO:0000256" key="4">
    <source>
        <dbReference type="SAM" id="Coils"/>
    </source>
</evidence>
<dbReference type="InterPro" id="IPR000055">
    <property type="entry name" value="Restrct_endonuc_typeI_TRD"/>
</dbReference>
<dbReference type="CDD" id="cd17521">
    <property type="entry name" value="RMtype1_S_Sau13435ORF2165P_TRD2-CR2_like"/>
    <property type="match status" value="1"/>
</dbReference>
<comment type="similarity">
    <text evidence="1">Belongs to the type-I restriction system S methylase family.</text>
</comment>
<reference evidence="6 7" key="1">
    <citation type="submission" date="2017-07" db="EMBL/GenBank/DDBJ databases">
        <title>Tetzosporium hominis gen.nov. sp.nov.</title>
        <authorList>
            <person name="Tetz G."/>
            <person name="Tetz V."/>
        </authorList>
    </citation>
    <scope>NUCLEOTIDE SEQUENCE [LARGE SCALE GENOMIC DNA]</scope>
    <source>
        <strain evidence="6 7">VT-49</strain>
    </source>
</reference>
<name>A0A264W335_9BACL</name>
<keyword evidence="4" id="KW-0175">Coiled coil</keyword>
<feature type="domain" description="Type I restriction modification DNA specificity" evidence="5">
    <location>
        <begin position="196"/>
        <end position="355"/>
    </location>
</feature>
<dbReference type="GO" id="GO:0009307">
    <property type="term" value="P:DNA restriction-modification system"/>
    <property type="evidence" value="ECO:0007669"/>
    <property type="project" value="UniProtKB-KW"/>
</dbReference>
<dbReference type="EMBL" id="NOKQ01000217">
    <property type="protein sequence ID" value="OZS77982.1"/>
    <property type="molecule type" value="Genomic_DNA"/>
</dbReference>
<dbReference type="Pfam" id="PF01420">
    <property type="entry name" value="Methylase_S"/>
    <property type="match status" value="2"/>
</dbReference>
<keyword evidence="7" id="KW-1185">Reference proteome</keyword>
<accession>A0A264W335</accession>
<dbReference type="InterPro" id="IPR052021">
    <property type="entry name" value="Type-I_RS_S_subunit"/>
</dbReference>
<sequence length="367" mass="41993">MFNNLRVPVTASERKKGKVPYYGANGIQDFVEGFTHQGEFVLIAEDGANNIYNYPVQYVNGDIWVNNHAHVVRGKINEIDNLFLTFRMKSMNISSFLVGGGRAKLNAEVLKKIRLVIPKLDEQIIIGIFFNQIEKAINLHQQELDTLKQTKQGFLQKMFPKKGETVPEVRFAEFQGDWIGLSLNEMSSSFEYGLNASAKKYDGQNKYIRITDIDESSHKFSTDTLTSPNTDLTLANNYILNEGDILFARTGASVGKTYIYNNKDGRVYYAGFLIRARIKEEFDAEFIFQNTLTTKYKEFIKVTSQRSGQPGVNAQEYSKFTLLVPDLEEQKKIGEFFKKLDETIELHEKELASLKETKKAFLQKMFV</sequence>
<feature type="domain" description="Type I restriction modification DNA specificity" evidence="5">
    <location>
        <begin position="6"/>
        <end position="149"/>
    </location>
</feature>
<comment type="caution">
    <text evidence="6">The sequence shown here is derived from an EMBL/GenBank/DDBJ whole genome shotgun (WGS) entry which is preliminary data.</text>
</comment>
<keyword evidence="2" id="KW-0680">Restriction system</keyword>
<evidence type="ECO:0000313" key="7">
    <source>
        <dbReference type="Proteomes" id="UP000217065"/>
    </source>
</evidence>
<evidence type="ECO:0000256" key="1">
    <source>
        <dbReference type="ARBA" id="ARBA00010923"/>
    </source>
</evidence>
<dbReference type="AlphaFoldDB" id="A0A264W335"/>
<dbReference type="SUPFAM" id="SSF116734">
    <property type="entry name" value="DNA methylase specificity domain"/>
    <property type="match status" value="2"/>
</dbReference>
<organism evidence="6 7">
    <name type="scientific">Tetzosporium hominis</name>
    <dbReference type="NCBI Taxonomy" id="2020506"/>
    <lineage>
        <taxon>Bacteria</taxon>
        <taxon>Bacillati</taxon>
        <taxon>Bacillota</taxon>
        <taxon>Bacilli</taxon>
        <taxon>Bacillales</taxon>
        <taxon>Caryophanaceae</taxon>
        <taxon>Tetzosporium</taxon>
    </lineage>
</organism>
<dbReference type="InterPro" id="IPR044946">
    <property type="entry name" value="Restrct_endonuc_typeI_TRD_sf"/>
</dbReference>
<dbReference type="PANTHER" id="PTHR30408:SF12">
    <property type="entry name" value="TYPE I RESTRICTION ENZYME MJAVIII SPECIFICITY SUBUNIT"/>
    <property type="match status" value="1"/>
</dbReference>
<gene>
    <name evidence="6" type="ORF">CF394_08560</name>
</gene>
<evidence type="ECO:0000256" key="2">
    <source>
        <dbReference type="ARBA" id="ARBA00022747"/>
    </source>
</evidence>
<feature type="coiled-coil region" evidence="4">
    <location>
        <begin position="337"/>
        <end position="364"/>
    </location>
</feature>
<dbReference type="PANTHER" id="PTHR30408">
    <property type="entry name" value="TYPE-1 RESTRICTION ENZYME ECOKI SPECIFICITY PROTEIN"/>
    <property type="match status" value="1"/>
</dbReference>
<evidence type="ECO:0000259" key="5">
    <source>
        <dbReference type="Pfam" id="PF01420"/>
    </source>
</evidence>
<dbReference type="CDD" id="cd17262">
    <property type="entry name" value="RMtype1_S_Aco12261I-TRD2-CR2"/>
    <property type="match status" value="1"/>
</dbReference>
<dbReference type="REBASE" id="247260">
    <property type="entry name" value="S.ThoVT49ORF8555P"/>
</dbReference>
<proteinExistence type="inferred from homology"/>
<dbReference type="Proteomes" id="UP000217065">
    <property type="component" value="Unassembled WGS sequence"/>
</dbReference>
<keyword evidence="3" id="KW-0238">DNA-binding</keyword>
<dbReference type="GO" id="GO:0003677">
    <property type="term" value="F:DNA binding"/>
    <property type="evidence" value="ECO:0007669"/>
    <property type="project" value="UniProtKB-KW"/>
</dbReference>
<evidence type="ECO:0000313" key="6">
    <source>
        <dbReference type="EMBL" id="OZS77982.1"/>
    </source>
</evidence>
<dbReference type="Gene3D" id="3.90.220.20">
    <property type="entry name" value="DNA methylase specificity domains"/>
    <property type="match status" value="2"/>
</dbReference>
<protein>
    <recommendedName>
        <fullName evidence="5">Type I restriction modification DNA specificity domain-containing protein</fullName>
    </recommendedName>
</protein>